<reference evidence="1 2" key="1">
    <citation type="journal article" date="2018" name="Nat. Biotechnol.">
        <title>A standardized bacterial taxonomy based on genome phylogeny substantially revises the tree of life.</title>
        <authorList>
            <person name="Parks D.H."/>
            <person name="Chuvochina M."/>
            <person name="Waite D.W."/>
            <person name="Rinke C."/>
            <person name="Skarshewski A."/>
            <person name="Chaumeil P.A."/>
            <person name="Hugenholtz P."/>
        </authorList>
    </citation>
    <scope>NUCLEOTIDE SEQUENCE [LARGE SCALE GENOMIC DNA]</scope>
    <source>
        <strain evidence="1">UBA11978</strain>
    </source>
</reference>
<dbReference type="EMBL" id="DNAN01000647">
    <property type="protein sequence ID" value="HAW77715.1"/>
    <property type="molecule type" value="Genomic_DNA"/>
</dbReference>
<gene>
    <name evidence="1" type="ORF">DCW74_18515</name>
</gene>
<feature type="non-terminal residue" evidence="1">
    <location>
        <position position="92"/>
    </location>
</feature>
<dbReference type="AlphaFoldDB" id="A0A350P8U8"/>
<protein>
    <submittedName>
        <fullName evidence="1">Uncharacterized protein</fullName>
    </submittedName>
</protein>
<proteinExistence type="predicted"/>
<accession>A0A350P8U8</accession>
<evidence type="ECO:0000313" key="2">
    <source>
        <dbReference type="Proteomes" id="UP000263517"/>
    </source>
</evidence>
<evidence type="ECO:0000313" key="1">
    <source>
        <dbReference type="EMBL" id="HAW77715.1"/>
    </source>
</evidence>
<comment type="caution">
    <text evidence="1">The sequence shown here is derived from an EMBL/GenBank/DDBJ whole genome shotgun (WGS) entry which is preliminary data.</text>
</comment>
<organism evidence="1 2">
    <name type="scientific">Alteromonas australica</name>
    <dbReference type="NCBI Taxonomy" id="589873"/>
    <lineage>
        <taxon>Bacteria</taxon>
        <taxon>Pseudomonadati</taxon>
        <taxon>Pseudomonadota</taxon>
        <taxon>Gammaproteobacteria</taxon>
        <taxon>Alteromonadales</taxon>
        <taxon>Alteromonadaceae</taxon>
        <taxon>Alteromonas/Salinimonas group</taxon>
        <taxon>Alteromonas</taxon>
    </lineage>
</organism>
<sequence>MSSEAIRKKLVAKGYPVTSVTYCRNAPTPSGLAKGYDIELVNINDSFVEIEDLVFDYDKNIEISNSMEMDDLASVLKWVESLPNLKTLRKGG</sequence>
<name>A0A350P8U8_9ALTE</name>
<dbReference type="Proteomes" id="UP000263517">
    <property type="component" value="Unassembled WGS sequence"/>
</dbReference>